<dbReference type="Gene3D" id="1.10.630.10">
    <property type="entry name" value="Cytochrome P450"/>
    <property type="match status" value="1"/>
</dbReference>
<keyword evidence="3" id="KW-0560">Oxidoreductase</keyword>
<dbReference type="EMBL" id="ML769408">
    <property type="protein sequence ID" value="KAE9405489.1"/>
    <property type="molecule type" value="Genomic_DNA"/>
</dbReference>
<keyword evidence="5" id="KW-1185">Reference proteome</keyword>
<keyword evidence="3" id="KW-0503">Monooxygenase</keyword>
<proteinExistence type="inferred from homology"/>
<evidence type="ECO:0000256" key="1">
    <source>
        <dbReference type="ARBA" id="ARBA00022723"/>
    </source>
</evidence>
<name>A0A6A4I423_9AGAR</name>
<dbReference type="OrthoDB" id="1470350at2759"/>
<dbReference type="AlphaFoldDB" id="A0A6A4I423"/>
<sequence>MSASTWLSPEGLPESTAVVNSPSHLLTFGDGPKICLGRTFATAELKVVISGIIRRFRLHKEEGVEFDFYHMGGNTIKPMVRGQQDKGSQMPLKVQILD</sequence>
<organism evidence="4 5">
    <name type="scientific">Gymnopus androsaceus JB14</name>
    <dbReference type="NCBI Taxonomy" id="1447944"/>
    <lineage>
        <taxon>Eukaryota</taxon>
        <taxon>Fungi</taxon>
        <taxon>Dikarya</taxon>
        <taxon>Basidiomycota</taxon>
        <taxon>Agaricomycotina</taxon>
        <taxon>Agaricomycetes</taxon>
        <taxon>Agaricomycetidae</taxon>
        <taxon>Agaricales</taxon>
        <taxon>Marasmiineae</taxon>
        <taxon>Omphalotaceae</taxon>
        <taxon>Gymnopus</taxon>
    </lineage>
</organism>
<dbReference type="Pfam" id="PF00067">
    <property type="entry name" value="p450"/>
    <property type="match status" value="1"/>
</dbReference>
<comment type="similarity">
    <text evidence="3">Belongs to the cytochrome P450 family.</text>
</comment>
<gene>
    <name evidence="4" type="ORF">BT96DRAFT_988281</name>
</gene>
<evidence type="ECO:0000256" key="2">
    <source>
        <dbReference type="ARBA" id="ARBA00023004"/>
    </source>
</evidence>
<dbReference type="InterPro" id="IPR001128">
    <property type="entry name" value="Cyt_P450"/>
</dbReference>
<evidence type="ECO:0008006" key="6">
    <source>
        <dbReference type="Google" id="ProtNLM"/>
    </source>
</evidence>
<accession>A0A6A4I423</accession>
<dbReference type="GO" id="GO:0005506">
    <property type="term" value="F:iron ion binding"/>
    <property type="evidence" value="ECO:0007669"/>
    <property type="project" value="InterPro"/>
</dbReference>
<dbReference type="SUPFAM" id="SSF48264">
    <property type="entry name" value="Cytochrome P450"/>
    <property type="match status" value="1"/>
</dbReference>
<keyword evidence="2 3" id="KW-0408">Iron</keyword>
<dbReference type="Proteomes" id="UP000799118">
    <property type="component" value="Unassembled WGS sequence"/>
</dbReference>
<keyword evidence="1 3" id="KW-0479">Metal-binding</keyword>
<dbReference type="GO" id="GO:0020037">
    <property type="term" value="F:heme binding"/>
    <property type="evidence" value="ECO:0007669"/>
    <property type="project" value="InterPro"/>
</dbReference>
<dbReference type="InterPro" id="IPR017972">
    <property type="entry name" value="Cyt_P450_CS"/>
</dbReference>
<keyword evidence="3" id="KW-0349">Heme</keyword>
<evidence type="ECO:0000256" key="3">
    <source>
        <dbReference type="RuleBase" id="RU000461"/>
    </source>
</evidence>
<protein>
    <recommendedName>
        <fullName evidence="6">Cytochrome P450</fullName>
    </recommendedName>
</protein>
<reference evidence="4" key="1">
    <citation type="journal article" date="2019" name="Environ. Microbiol.">
        <title>Fungal ecological strategies reflected in gene transcription - a case study of two litter decomposers.</title>
        <authorList>
            <person name="Barbi F."/>
            <person name="Kohler A."/>
            <person name="Barry K."/>
            <person name="Baskaran P."/>
            <person name="Daum C."/>
            <person name="Fauchery L."/>
            <person name="Ihrmark K."/>
            <person name="Kuo A."/>
            <person name="LaButti K."/>
            <person name="Lipzen A."/>
            <person name="Morin E."/>
            <person name="Grigoriev I.V."/>
            <person name="Henrissat B."/>
            <person name="Lindahl B."/>
            <person name="Martin F."/>
        </authorList>
    </citation>
    <scope>NUCLEOTIDE SEQUENCE</scope>
    <source>
        <strain evidence="4">JB14</strain>
    </source>
</reference>
<dbReference type="GO" id="GO:0004497">
    <property type="term" value="F:monooxygenase activity"/>
    <property type="evidence" value="ECO:0007669"/>
    <property type="project" value="UniProtKB-KW"/>
</dbReference>
<dbReference type="InterPro" id="IPR036396">
    <property type="entry name" value="Cyt_P450_sf"/>
</dbReference>
<dbReference type="GO" id="GO:0016705">
    <property type="term" value="F:oxidoreductase activity, acting on paired donors, with incorporation or reduction of molecular oxygen"/>
    <property type="evidence" value="ECO:0007669"/>
    <property type="project" value="InterPro"/>
</dbReference>
<evidence type="ECO:0000313" key="5">
    <source>
        <dbReference type="Proteomes" id="UP000799118"/>
    </source>
</evidence>
<dbReference type="PROSITE" id="PS00086">
    <property type="entry name" value="CYTOCHROME_P450"/>
    <property type="match status" value="1"/>
</dbReference>
<evidence type="ECO:0000313" key="4">
    <source>
        <dbReference type="EMBL" id="KAE9405489.1"/>
    </source>
</evidence>